<proteinExistence type="predicted"/>
<sequence>MKVNVEVTCTPEEARAFMGLPDIKPMQDRIMGEIEERLRSSLGAMNPETIFKTWLPASMQGMDQMQQMQQVFWSQLANIATGGSTKKE</sequence>
<protein>
    <recommendedName>
        <fullName evidence="3">Ribosomal protein S1</fullName>
    </recommendedName>
</protein>
<dbReference type="EMBL" id="JAHOPB010000001">
    <property type="protein sequence ID" value="MBU8873657.1"/>
    <property type="molecule type" value="Genomic_DNA"/>
</dbReference>
<dbReference type="InterPro" id="IPR045502">
    <property type="entry name" value="DUF6489"/>
</dbReference>
<dbReference type="RefSeq" id="WP_068193552.1">
    <property type="nucleotide sequence ID" value="NZ_JAHOPB010000001.1"/>
</dbReference>
<evidence type="ECO:0008006" key="3">
    <source>
        <dbReference type="Google" id="ProtNLM"/>
    </source>
</evidence>
<dbReference type="Proteomes" id="UP000727907">
    <property type="component" value="Unassembled WGS sequence"/>
</dbReference>
<organism evidence="1 2">
    <name type="scientific">Reyranella humidisoli</name>
    <dbReference type="NCBI Taxonomy" id="2849149"/>
    <lineage>
        <taxon>Bacteria</taxon>
        <taxon>Pseudomonadati</taxon>
        <taxon>Pseudomonadota</taxon>
        <taxon>Alphaproteobacteria</taxon>
        <taxon>Hyphomicrobiales</taxon>
        <taxon>Reyranellaceae</taxon>
        <taxon>Reyranella</taxon>
    </lineage>
</organism>
<gene>
    <name evidence="1" type="ORF">KQ910_07770</name>
</gene>
<dbReference type="Pfam" id="PF20099">
    <property type="entry name" value="DUF6489"/>
    <property type="match status" value="1"/>
</dbReference>
<comment type="caution">
    <text evidence="1">The sequence shown here is derived from an EMBL/GenBank/DDBJ whole genome shotgun (WGS) entry which is preliminary data.</text>
</comment>
<evidence type="ECO:0000313" key="2">
    <source>
        <dbReference type="Proteomes" id="UP000727907"/>
    </source>
</evidence>
<reference evidence="1 2" key="1">
    <citation type="submission" date="2021-06" db="EMBL/GenBank/DDBJ databases">
        <authorList>
            <person name="Lee D.H."/>
        </authorList>
    </citation>
    <scope>NUCLEOTIDE SEQUENCE [LARGE SCALE GENOMIC DNA]</scope>
    <source>
        <strain evidence="1 2">MMS21-HV4-11</strain>
    </source>
</reference>
<accession>A0ABS6IGD3</accession>
<keyword evidence="2" id="KW-1185">Reference proteome</keyword>
<name>A0ABS6IGD3_9HYPH</name>
<evidence type="ECO:0000313" key="1">
    <source>
        <dbReference type="EMBL" id="MBU8873657.1"/>
    </source>
</evidence>